<organism evidence="1 2">
    <name type="scientific">Alicyclobacillus mengziensis</name>
    <dbReference type="NCBI Taxonomy" id="2931921"/>
    <lineage>
        <taxon>Bacteria</taxon>
        <taxon>Bacillati</taxon>
        <taxon>Bacillota</taxon>
        <taxon>Bacilli</taxon>
        <taxon>Bacillales</taxon>
        <taxon>Alicyclobacillaceae</taxon>
        <taxon>Alicyclobacillus</taxon>
    </lineage>
</organism>
<dbReference type="KEGG" id="afx:JZ786_18825"/>
<dbReference type="EMBL" id="CP071182">
    <property type="protein sequence ID" value="QSO46500.1"/>
    <property type="molecule type" value="Genomic_DNA"/>
</dbReference>
<dbReference type="RefSeq" id="WP_206655869.1">
    <property type="nucleotide sequence ID" value="NZ_CP071182.1"/>
</dbReference>
<name>A0A9X7VXQ0_9BACL</name>
<accession>A0A9X7VXQ0</accession>
<keyword evidence="2" id="KW-1185">Reference proteome</keyword>
<evidence type="ECO:0000313" key="1">
    <source>
        <dbReference type="EMBL" id="QSO46500.1"/>
    </source>
</evidence>
<dbReference type="Proteomes" id="UP000663505">
    <property type="component" value="Chromosome"/>
</dbReference>
<protein>
    <submittedName>
        <fullName evidence="1">Uncharacterized protein</fullName>
    </submittedName>
</protein>
<dbReference type="AlphaFoldDB" id="A0A9X7VXQ0"/>
<reference evidence="1 2" key="1">
    <citation type="submission" date="2021-02" db="EMBL/GenBank/DDBJ databases">
        <title>Alicyclobacillus curvatus sp. nov. and Alicyclobacillus mengziensis sp. nov., two acidophilic bacteria isolated from acid mine drainage.</title>
        <authorList>
            <person name="Huang Y."/>
        </authorList>
    </citation>
    <scope>NUCLEOTIDE SEQUENCE [LARGE SCALE GENOMIC DNA]</scope>
    <source>
        <strain evidence="1 2">S30H14</strain>
    </source>
</reference>
<proteinExistence type="predicted"/>
<evidence type="ECO:0000313" key="2">
    <source>
        <dbReference type="Proteomes" id="UP000663505"/>
    </source>
</evidence>
<sequence>MPRLKTVQFHCTKCDEWRVVETLGAVVNGPGCPVCGKPMRKVVIEQSTLKLFEPPKKK</sequence>
<gene>
    <name evidence="1" type="ORF">JZ786_18825</name>
</gene>